<keyword evidence="3" id="KW-0067">ATP-binding</keyword>
<dbReference type="Gene3D" id="3.30.420.40">
    <property type="match status" value="1"/>
</dbReference>
<evidence type="ECO:0000256" key="1">
    <source>
        <dbReference type="ARBA" id="ARBA00007381"/>
    </source>
</evidence>
<accession>A0A501XDK7</accession>
<reference evidence="4 5" key="1">
    <citation type="submission" date="2019-06" db="EMBL/GenBank/DDBJ databases">
        <authorList>
            <person name="Lee I."/>
            <person name="Jang G.I."/>
            <person name="Hwang C.Y."/>
        </authorList>
    </citation>
    <scope>NUCLEOTIDE SEQUENCE [LARGE SCALE GENOMIC DNA]</scope>
    <source>
        <strain evidence="4 5">PAMC 28131</strain>
    </source>
</reference>
<dbReference type="InterPro" id="IPR043129">
    <property type="entry name" value="ATPase_NBD"/>
</dbReference>
<evidence type="ECO:0000256" key="3">
    <source>
        <dbReference type="ARBA" id="ARBA00022840"/>
    </source>
</evidence>
<gene>
    <name evidence="4" type="ORF">FJQ54_16080</name>
</gene>
<protein>
    <submittedName>
        <fullName evidence="4">Uncharacterized protein</fullName>
    </submittedName>
</protein>
<evidence type="ECO:0000313" key="4">
    <source>
        <dbReference type="EMBL" id="TPE58576.1"/>
    </source>
</evidence>
<comment type="caution">
    <text evidence="4">The sequence shown here is derived from an EMBL/GenBank/DDBJ whole genome shotgun (WGS) entry which is preliminary data.</text>
</comment>
<keyword evidence="2" id="KW-0547">Nucleotide-binding</keyword>
<organism evidence="4 5">
    <name type="scientific">Sandaracinobacter neustonicus</name>
    <dbReference type="NCBI Taxonomy" id="1715348"/>
    <lineage>
        <taxon>Bacteria</taxon>
        <taxon>Pseudomonadati</taxon>
        <taxon>Pseudomonadota</taxon>
        <taxon>Alphaproteobacteria</taxon>
        <taxon>Sphingomonadales</taxon>
        <taxon>Sphingosinicellaceae</taxon>
        <taxon>Sandaracinobacter</taxon>
    </lineage>
</organism>
<proteinExistence type="inferred from homology"/>
<name>A0A501XDK7_9SPHN</name>
<dbReference type="Proteomes" id="UP000319897">
    <property type="component" value="Unassembled WGS sequence"/>
</dbReference>
<evidence type="ECO:0000256" key="2">
    <source>
        <dbReference type="ARBA" id="ARBA00022741"/>
    </source>
</evidence>
<dbReference type="GO" id="GO:0140662">
    <property type="term" value="F:ATP-dependent protein folding chaperone"/>
    <property type="evidence" value="ECO:0007669"/>
    <property type="project" value="InterPro"/>
</dbReference>
<dbReference type="GO" id="GO:0005524">
    <property type="term" value="F:ATP binding"/>
    <property type="evidence" value="ECO:0007669"/>
    <property type="project" value="UniProtKB-KW"/>
</dbReference>
<evidence type="ECO:0000313" key="5">
    <source>
        <dbReference type="Proteomes" id="UP000319897"/>
    </source>
</evidence>
<keyword evidence="5" id="KW-1185">Reference proteome</keyword>
<dbReference type="SUPFAM" id="SSF53067">
    <property type="entry name" value="Actin-like ATPase domain"/>
    <property type="match status" value="1"/>
</dbReference>
<dbReference type="RefSeq" id="WP_140929428.1">
    <property type="nucleotide sequence ID" value="NZ_VFSU01000034.1"/>
</dbReference>
<dbReference type="InterPro" id="IPR013126">
    <property type="entry name" value="Hsp_70_fam"/>
</dbReference>
<dbReference type="FunFam" id="3.30.420.40:FF:000028">
    <property type="entry name" value="heat shock 70 kDa protein-like"/>
    <property type="match status" value="1"/>
</dbReference>
<dbReference type="Pfam" id="PF00012">
    <property type="entry name" value="HSP70"/>
    <property type="match status" value="1"/>
</dbReference>
<dbReference type="AlphaFoldDB" id="A0A501XDK7"/>
<comment type="similarity">
    <text evidence="1">Belongs to the heat shock protein 70 family.</text>
</comment>
<sequence length="94" mass="10284">MACFKERRRKGTKWAGALEGLKVGRIINEPAAAAFVYGLDRLEAPVLRTAWWSADSCAAGAEISKMANFVTNFRYSTSRETLSCLPVAISKVCP</sequence>
<dbReference type="EMBL" id="VFSU01000034">
    <property type="protein sequence ID" value="TPE58576.1"/>
    <property type="molecule type" value="Genomic_DNA"/>
</dbReference>